<keyword evidence="3" id="KW-0418">Kinase</keyword>
<dbReference type="InterPro" id="IPR018484">
    <property type="entry name" value="FGGY_N"/>
</dbReference>
<name>A0A926DAL1_9FIRM</name>
<evidence type="ECO:0000256" key="2">
    <source>
        <dbReference type="ARBA" id="ARBA00022679"/>
    </source>
</evidence>
<organism evidence="6 7">
    <name type="scientific">Yeguia hominis</name>
    <dbReference type="NCBI Taxonomy" id="2763662"/>
    <lineage>
        <taxon>Bacteria</taxon>
        <taxon>Bacillati</taxon>
        <taxon>Bacillota</taxon>
        <taxon>Clostridia</taxon>
        <taxon>Eubacteriales</taxon>
        <taxon>Yeguiaceae</taxon>
        <taxon>Yeguia</taxon>
    </lineage>
</organism>
<dbReference type="Proteomes" id="UP000651482">
    <property type="component" value="Unassembled WGS sequence"/>
</dbReference>
<feature type="domain" description="Carbohydrate kinase FGGY N-terminal" evidence="4">
    <location>
        <begin position="4"/>
        <end position="238"/>
    </location>
</feature>
<dbReference type="Pfam" id="PF00370">
    <property type="entry name" value="FGGY_N"/>
    <property type="match status" value="1"/>
</dbReference>
<dbReference type="PANTHER" id="PTHR43095:SF2">
    <property type="entry name" value="GLUCONOKINASE"/>
    <property type="match status" value="1"/>
</dbReference>
<dbReference type="PANTHER" id="PTHR43095">
    <property type="entry name" value="SUGAR KINASE"/>
    <property type="match status" value="1"/>
</dbReference>
<dbReference type="Gene3D" id="3.30.420.40">
    <property type="match status" value="2"/>
</dbReference>
<dbReference type="GO" id="GO:0005975">
    <property type="term" value="P:carbohydrate metabolic process"/>
    <property type="evidence" value="ECO:0007669"/>
    <property type="project" value="InterPro"/>
</dbReference>
<dbReference type="SUPFAM" id="SSF53067">
    <property type="entry name" value="Actin-like ATPase domain"/>
    <property type="match status" value="2"/>
</dbReference>
<accession>A0A926DAL1</accession>
<evidence type="ECO:0000259" key="4">
    <source>
        <dbReference type="Pfam" id="PF00370"/>
    </source>
</evidence>
<dbReference type="InterPro" id="IPR018485">
    <property type="entry name" value="FGGY_C"/>
</dbReference>
<dbReference type="InterPro" id="IPR043129">
    <property type="entry name" value="ATPase_NBD"/>
</dbReference>
<gene>
    <name evidence="6" type="ORF">IAG03_07505</name>
</gene>
<feature type="domain" description="Carbohydrate kinase FGGY C-terminal" evidence="5">
    <location>
        <begin position="248"/>
        <end position="428"/>
    </location>
</feature>
<dbReference type="GO" id="GO:0016301">
    <property type="term" value="F:kinase activity"/>
    <property type="evidence" value="ECO:0007669"/>
    <property type="project" value="UniProtKB-KW"/>
</dbReference>
<dbReference type="PIRSF" id="PIRSF000538">
    <property type="entry name" value="GlpK"/>
    <property type="match status" value="1"/>
</dbReference>
<dbReference type="InterPro" id="IPR050406">
    <property type="entry name" value="FGGY_Carb_Kinase"/>
</dbReference>
<protein>
    <submittedName>
        <fullName evidence="6">Uncharacterized protein</fullName>
    </submittedName>
</protein>
<dbReference type="EMBL" id="JACRSN010000009">
    <property type="protein sequence ID" value="MBC8533849.1"/>
    <property type="molecule type" value="Genomic_DNA"/>
</dbReference>
<comment type="caution">
    <text evidence="6">The sequence shown here is derived from an EMBL/GenBank/DDBJ whole genome shotgun (WGS) entry which is preliminary data.</text>
</comment>
<reference evidence="6" key="1">
    <citation type="submission" date="2020-08" db="EMBL/GenBank/DDBJ databases">
        <title>Genome public.</title>
        <authorList>
            <person name="Liu C."/>
            <person name="Sun Q."/>
        </authorList>
    </citation>
    <scope>NUCLEOTIDE SEQUENCE</scope>
    <source>
        <strain evidence="6">NSJ-40</strain>
    </source>
</reference>
<evidence type="ECO:0000256" key="1">
    <source>
        <dbReference type="ARBA" id="ARBA00009156"/>
    </source>
</evidence>
<sequence>MQVLVLEASTTSAKAMLYDAEKGILATKSVPYDASCSDIKTQDANGVADAVFSVGKEIAGGQKIDAIALSGIWHSMLICGKDGNPKTRIYTWAYTDAAETAAKLRNDPEKARSLYQRTGCMPNATYPSYRLAYLRNQGIFPEKEDRLTGQGSYLFYRLTGEFLSSVSMASGTGFLNLQTLDWDFELVDNAGLHRENLPALCSHTDCRPLTPAAASLLGLSAGIPVVPAHPDGALNQVGAGAMQPGNMTLSVGTSGAMRMTVPHPALSESAGTWCYYAPGSWLAGAAVSNCTNCIDWFRKTVLRGAFSFSELEQFVTEEQETPPLFLPFLFGERCPGWDDRRTAAFTGLNGFHGTGSLYRAILEGISMSLYQCYTILEGLCGTPKQIFLSGGIIRSPLWAQMLCDLFGEPMTIQETDQASMLGAARLGLLVCGACSDLTFRSAGTGKTAFPDSAKKALYRSRFAEYLAEYQKTYAPISDSPKSARVFR</sequence>
<keyword evidence="7" id="KW-1185">Reference proteome</keyword>
<dbReference type="RefSeq" id="WP_249319504.1">
    <property type="nucleotide sequence ID" value="NZ_JACRSN010000009.1"/>
</dbReference>
<evidence type="ECO:0000256" key="3">
    <source>
        <dbReference type="ARBA" id="ARBA00022777"/>
    </source>
</evidence>
<dbReference type="CDD" id="cd07770">
    <property type="entry name" value="ASKHA_NBD_FGGY_GntK"/>
    <property type="match status" value="1"/>
</dbReference>
<keyword evidence="2" id="KW-0808">Transferase</keyword>
<evidence type="ECO:0000259" key="5">
    <source>
        <dbReference type="Pfam" id="PF02782"/>
    </source>
</evidence>
<dbReference type="Pfam" id="PF02782">
    <property type="entry name" value="FGGY_C"/>
    <property type="match status" value="1"/>
</dbReference>
<dbReference type="InterPro" id="IPR000577">
    <property type="entry name" value="Carb_kinase_FGGY"/>
</dbReference>
<evidence type="ECO:0000313" key="7">
    <source>
        <dbReference type="Proteomes" id="UP000651482"/>
    </source>
</evidence>
<proteinExistence type="inferred from homology"/>
<evidence type="ECO:0000313" key="6">
    <source>
        <dbReference type="EMBL" id="MBC8533849.1"/>
    </source>
</evidence>
<dbReference type="AlphaFoldDB" id="A0A926DAL1"/>
<comment type="similarity">
    <text evidence="1">Belongs to the FGGY kinase family.</text>
</comment>